<feature type="transmembrane region" description="Helical" evidence="10">
    <location>
        <begin position="494"/>
        <end position="515"/>
    </location>
</feature>
<sequence>MEKQKKMALTEEEKSINIVDLFIYLIAHWKWFVLSILLFGGYFWYSYCETPFVYSRTAIVMIKTPANSRSAMQLNNADFIGQVNVASEILQFKSKELMRKVIDRLHADVSYMVRDGLRPRELYTDSPVRVAFLEAGLDEVCSLSVIPKNKQQVELADFSLDELEQRKTVNLNDTVDTPLGKLIVFTAENYSESYFDRPIKVTSKSREGMVAFWLSNLTIRQMSGDAALLSMTMNDLSPTRAADILDMLITVYNEEAIKDKNRISVNTAEFIKERLQIIEHELGSVETDIEDLKRANNGVDINTVAGMYIQDSRQYESSIKELDTQLQLVSFIKQYLQDSNKDDELIPSNIGLSDLSIESQISRYNETLLRRNRLVSGSSSNNPVVQELNRIMQTMKQNIYMAVDNLSKSLRLKKQDYMRQESHVRQKVQAVPGKQREMLSIERQQKVKESLYIFLLNKREENALSQAMVDNNARILDPVSGSNLPISPNKYKKMILGVGCGIIVPSVILLLILMLDTRVHNRKEVEAVVSAPFLADIPQTAKASVDAHEVVVRARGLDPLSEAFRILRTNLGFMLSQAQDHKIITLTSFNIGAGKTFVSVNLAASLVQTKKKVLILDLDLRKGKMSEMAHSKHVKGVAHYLSNPSIVVDDLILRDAFGEGLDLIPIGVIAPNPTELLLSRRLDELMDRLRELYDYIIVDNVPIGLVADASVVNRISDLTLFIVRVGKIDRRQLPELERLYQEHKLTNMAVVLNGTKKGSSGYGYGYGYGQGYGYKNAEKKKGLFGRKKKKSRK</sequence>
<keyword evidence="6" id="KW-0418">Kinase</keyword>
<dbReference type="SUPFAM" id="SSF52540">
    <property type="entry name" value="P-loop containing nucleoside triphosphate hydrolases"/>
    <property type="match status" value="1"/>
</dbReference>
<comment type="catalytic activity">
    <reaction evidence="9">
        <text>L-tyrosyl-[protein] + ATP = O-phospho-L-tyrosyl-[protein] + ADP + H(+)</text>
        <dbReference type="Rhea" id="RHEA:10596"/>
        <dbReference type="Rhea" id="RHEA-COMP:10136"/>
        <dbReference type="Rhea" id="RHEA-COMP:20101"/>
        <dbReference type="ChEBI" id="CHEBI:15378"/>
        <dbReference type="ChEBI" id="CHEBI:30616"/>
        <dbReference type="ChEBI" id="CHEBI:46858"/>
        <dbReference type="ChEBI" id="CHEBI:61978"/>
        <dbReference type="ChEBI" id="CHEBI:456216"/>
        <dbReference type="EC" id="2.7.10.2"/>
    </reaction>
</comment>
<dbReference type="NCBIfam" id="TIGR01007">
    <property type="entry name" value="eps_fam"/>
    <property type="match status" value="1"/>
</dbReference>
<keyword evidence="7" id="KW-0067">ATP-binding</keyword>
<evidence type="ECO:0000256" key="7">
    <source>
        <dbReference type="ARBA" id="ARBA00022840"/>
    </source>
</evidence>
<keyword evidence="10" id="KW-1133">Transmembrane helix</keyword>
<dbReference type="Pfam" id="PF13807">
    <property type="entry name" value="GNVR"/>
    <property type="match status" value="1"/>
</dbReference>
<evidence type="ECO:0000256" key="2">
    <source>
        <dbReference type="ARBA" id="ARBA00008883"/>
    </source>
</evidence>
<keyword evidence="4 13" id="KW-0808">Transferase</keyword>
<feature type="domain" description="AAA" evidence="11">
    <location>
        <begin position="582"/>
        <end position="703"/>
    </location>
</feature>
<evidence type="ECO:0000313" key="14">
    <source>
        <dbReference type="Proteomes" id="UP001217776"/>
    </source>
</evidence>
<dbReference type="EMBL" id="JAQNVG010000006">
    <property type="protein sequence ID" value="MDC2235212.1"/>
    <property type="molecule type" value="Genomic_DNA"/>
</dbReference>
<dbReference type="GO" id="GO:0005886">
    <property type="term" value="C:plasma membrane"/>
    <property type="evidence" value="ECO:0007669"/>
    <property type="project" value="TreeGrafter"/>
</dbReference>
<proteinExistence type="inferred from homology"/>
<dbReference type="AlphaFoldDB" id="A0AAP3SD34"/>
<dbReference type="GO" id="GO:0005524">
    <property type="term" value="F:ATP binding"/>
    <property type="evidence" value="ECO:0007669"/>
    <property type="project" value="UniProtKB-KW"/>
</dbReference>
<keyword evidence="5" id="KW-0547">Nucleotide-binding</keyword>
<dbReference type="InterPro" id="IPR025669">
    <property type="entry name" value="AAA_dom"/>
</dbReference>
<gene>
    <name evidence="13" type="ORF">PO127_05540</name>
</gene>
<dbReference type="InterPro" id="IPR050445">
    <property type="entry name" value="Bact_polysacc_biosynth/exp"/>
</dbReference>
<keyword evidence="8" id="KW-0829">Tyrosine-protein kinase</keyword>
<dbReference type="EC" id="2.7.10.2" evidence="3"/>
<keyword evidence="10" id="KW-0812">Transmembrane</keyword>
<dbReference type="Pfam" id="PF13614">
    <property type="entry name" value="AAA_31"/>
    <property type="match status" value="1"/>
</dbReference>
<evidence type="ECO:0000256" key="4">
    <source>
        <dbReference type="ARBA" id="ARBA00022679"/>
    </source>
</evidence>
<dbReference type="InterPro" id="IPR027417">
    <property type="entry name" value="P-loop_NTPase"/>
</dbReference>
<organism evidence="13 14">
    <name type="scientific">Bacteroides thetaiotaomicron</name>
    <dbReference type="NCBI Taxonomy" id="818"/>
    <lineage>
        <taxon>Bacteria</taxon>
        <taxon>Pseudomonadati</taxon>
        <taxon>Bacteroidota</taxon>
        <taxon>Bacteroidia</taxon>
        <taxon>Bacteroidales</taxon>
        <taxon>Bacteroidaceae</taxon>
        <taxon>Bacteroides</taxon>
    </lineage>
</organism>
<dbReference type="FunFam" id="3.40.50.300:FF:000527">
    <property type="entry name" value="Tyrosine-protein kinase etk"/>
    <property type="match status" value="1"/>
</dbReference>
<keyword evidence="10" id="KW-0472">Membrane</keyword>
<protein>
    <recommendedName>
        <fullName evidence="3">non-specific protein-tyrosine kinase</fullName>
        <ecNumber evidence="3">2.7.10.2</ecNumber>
    </recommendedName>
</protein>
<dbReference type="Gene3D" id="3.40.50.300">
    <property type="entry name" value="P-loop containing nucleotide triphosphate hydrolases"/>
    <property type="match status" value="1"/>
</dbReference>
<evidence type="ECO:0000259" key="11">
    <source>
        <dbReference type="Pfam" id="PF13614"/>
    </source>
</evidence>
<dbReference type="RefSeq" id="WP_032840804.1">
    <property type="nucleotide sequence ID" value="NZ_BAABXH010000001.1"/>
</dbReference>
<evidence type="ECO:0000313" key="13">
    <source>
        <dbReference type="EMBL" id="MDC2235212.1"/>
    </source>
</evidence>
<dbReference type="GO" id="GO:0042802">
    <property type="term" value="F:identical protein binding"/>
    <property type="evidence" value="ECO:0007669"/>
    <property type="project" value="UniProtKB-ARBA"/>
</dbReference>
<dbReference type="InterPro" id="IPR032807">
    <property type="entry name" value="GNVR"/>
</dbReference>
<dbReference type="PANTHER" id="PTHR32309">
    <property type="entry name" value="TYROSINE-PROTEIN KINASE"/>
    <property type="match status" value="1"/>
</dbReference>
<evidence type="ECO:0000256" key="9">
    <source>
        <dbReference type="ARBA" id="ARBA00051245"/>
    </source>
</evidence>
<comment type="similarity">
    <text evidence="1">Belongs to the CpsD/CapB family.</text>
</comment>
<evidence type="ECO:0000256" key="1">
    <source>
        <dbReference type="ARBA" id="ARBA00007316"/>
    </source>
</evidence>
<dbReference type="PANTHER" id="PTHR32309:SF13">
    <property type="entry name" value="FERRIC ENTEROBACTIN TRANSPORT PROTEIN FEPE"/>
    <property type="match status" value="1"/>
</dbReference>
<feature type="domain" description="Tyrosine-protein kinase G-rich" evidence="12">
    <location>
        <begin position="435"/>
        <end position="510"/>
    </location>
</feature>
<dbReference type="GeneID" id="60924044"/>
<evidence type="ECO:0000256" key="8">
    <source>
        <dbReference type="ARBA" id="ARBA00023137"/>
    </source>
</evidence>
<comment type="caution">
    <text evidence="13">The sequence shown here is derived from an EMBL/GenBank/DDBJ whole genome shotgun (WGS) entry which is preliminary data.</text>
</comment>
<comment type="similarity">
    <text evidence="2">Belongs to the etk/wzc family.</text>
</comment>
<evidence type="ECO:0000256" key="6">
    <source>
        <dbReference type="ARBA" id="ARBA00022777"/>
    </source>
</evidence>
<reference evidence="13" key="1">
    <citation type="submission" date="2022-10" db="EMBL/GenBank/DDBJ databases">
        <title>Human gut microbiome strain richness.</title>
        <authorList>
            <person name="Chen-Liaw A."/>
        </authorList>
    </citation>
    <scope>NUCLEOTIDE SEQUENCE</scope>
    <source>
        <strain evidence="13">1001283st1_A3_1001283B150304_161114</strain>
    </source>
</reference>
<dbReference type="Proteomes" id="UP001217776">
    <property type="component" value="Unassembled WGS sequence"/>
</dbReference>
<feature type="transmembrane region" description="Helical" evidence="10">
    <location>
        <begin position="21"/>
        <end position="45"/>
    </location>
</feature>
<evidence type="ECO:0000259" key="12">
    <source>
        <dbReference type="Pfam" id="PF13807"/>
    </source>
</evidence>
<dbReference type="CDD" id="cd05387">
    <property type="entry name" value="BY-kinase"/>
    <property type="match status" value="1"/>
</dbReference>
<evidence type="ECO:0000256" key="10">
    <source>
        <dbReference type="SAM" id="Phobius"/>
    </source>
</evidence>
<evidence type="ECO:0000256" key="3">
    <source>
        <dbReference type="ARBA" id="ARBA00011903"/>
    </source>
</evidence>
<evidence type="ECO:0000256" key="5">
    <source>
        <dbReference type="ARBA" id="ARBA00022741"/>
    </source>
</evidence>
<dbReference type="InterPro" id="IPR005702">
    <property type="entry name" value="Wzc-like_C"/>
</dbReference>
<accession>A0AAP3SD34</accession>
<dbReference type="GO" id="GO:0004715">
    <property type="term" value="F:non-membrane spanning protein tyrosine kinase activity"/>
    <property type="evidence" value="ECO:0007669"/>
    <property type="project" value="UniProtKB-EC"/>
</dbReference>
<name>A0AAP3SD34_BACT4</name>